<dbReference type="Pfam" id="PF02519">
    <property type="entry name" value="Auxin_inducible"/>
    <property type="match status" value="1"/>
</dbReference>
<name>A0A4S8II22_MUSBA</name>
<dbReference type="PANTHER" id="PTHR31929">
    <property type="entry name" value="SAUR-LIKE AUXIN-RESPONSIVE PROTEIN FAMILY-RELATED"/>
    <property type="match status" value="1"/>
</dbReference>
<accession>A0A4S8II22</accession>
<sequence length="98" mass="11163">MGVRLAGVVRMKHILQQSFRNQQRATASADVPKGHFAVYVGEMEKRFVVPICYLHHPSFQTLLHKAEEEYGFEHPRGMLRVPCDEDDFATLTSQMTGS</sequence>
<organism evidence="2 3">
    <name type="scientific">Musa balbisiana</name>
    <name type="common">Banana</name>
    <dbReference type="NCBI Taxonomy" id="52838"/>
    <lineage>
        <taxon>Eukaryota</taxon>
        <taxon>Viridiplantae</taxon>
        <taxon>Streptophyta</taxon>
        <taxon>Embryophyta</taxon>
        <taxon>Tracheophyta</taxon>
        <taxon>Spermatophyta</taxon>
        <taxon>Magnoliopsida</taxon>
        <taxon>Liliopsida</taxon>
        <taxon>Zingiberales</taxon>
        <taxon>Musaceae</taxon>
        <taxon>Musa</taxon>
    </lineage>
</organism>
<dbReference type="EMBL" id="PYDT01000010">
    <property type="protein sequence ID" value="THU47950.1"/>
    <property type="molecule type" value="Genomic_DNA"/>
</dbReference>
<evidence type="ECO:0000256" key="1">
    <source>
        <dbReference type="ARBA" id="ARBA00006974"/>
    </source>
</evidence>
<evidence type="ECO:0000313" key="3">
    <source>
        <dbReference type="Proteomes" id="UP000317650"/>
    </source>
</evidence>
<comment type="similarity">
    <text evidence="1">Belongs to the ARG7 family.</text>
</comment>
<evidence type="ECO:0000313" key="2">
    <source>
        <dbReference type="EMBL" id="THU47950.1"/>
    </source>
</evidence>
<dbReference type="InterPro" id="IPR003676">
    <property type="entry name" value="SAUR_fam"/>
</dbReference>
<reference evidence="2 3" key="1">
    <citation type="journal article" date="2019" name="Nat. Plants">
        <title>Genome sequencing of Musa balbisiana reveals subgenome evolution and function divergence in polyploid bananas.</title>
        <authorList>
            <person name="Yao X."/>
        </authorList>
    </citation>
    <scope>NUCLEOTIDE SEQUENCE [LARGE SCALE GENOMIC DNA]</scope>
    <source>
        <strain evidence="3">cv. DH-PKW</strain>
        <tissue evidence="2">Leaves</tissue>
    </source>
</reference>
<protein>
    <submittedName>
        <fullName evidence="2">Uncharacterized protein</fullName>
    </submittedName>
</protein>
<dbReference type="Proteomes" id="UP000317650">
    <property type="component" value="Chromosome 9"/>
</dbReference>
<comment type="caution">
    <text evidence="2">The sequence shown here is derived from an EMBL/GenBank/DDBJ whole genome shotgun (WGS) entry which is preliminary data.</text>
</comment>
<dbReference type="AlphaFoldDB" id="A0A4S8II22"/>
<dbReference type="GO" id="GO:0009733">
    <property type="term" value="P:response to auxin"/>
    <property type="evidence" value="ECO:0007669"/>
    <property type="project" value="InterPro"/>
</dbReference>
<gene>
    <name evidence="2" type="ORF">C4D60_Mb09t21080</name>
</gene>
<keyword evidence="3" id="KW-1185">Reference proteome</keyword>
<proteinExistence type="inferred from homology"/>